<reference evidence="1" key="1">
    <citation type="journal article" date="2019" name="bioRxiv">
        <title>The Genome of the Zebra Mussel, Dreissena polymorpha: A Resource for Invasive Species Research.</title>
        <authorList>
            <person name="McCartney M.A."/>
            <person name="Auch B."/>
            <person name="Kono T."/>
            <person name="Mallez S."/>
            <person name="Zhang Y."/>
            <person name="Obille A."/>
            <person name="Becker A."/>
            <person name="Abrahante J.E."/>
            <person name="Garbe J."/>
            <person name="Badalamenti J.P."/>
            <person name="Herman A."/>
            <person name="Mangelson H."/>
            <person name="Liachko I."/>
            <person name="Sullivan S."/>
            <person name="Sone E.D."/>
            <person name="Koren S."/>
            <person name="Silverstein K.A.T."/>
            <person name="Beckman K.B."/>
            <person name="Gohl D.M."/>
        </authorList>
    </citation>
    <scope>NUCLEOTIDE SEQUENCE</scope>
    <source>
        <strain evidence="1">Duluth1</strain>
        <tissue evidence="1">Whole animal</tissue>
    </source>
</reference>
<reference evidence="1" key="2">
    <citation type="submission" date="2020-11" db="EMBL/GenBank/DDBJ databases">
        <authorList>
            <person name="McCartney M.A."/>
            <person name="Auch B."/>
            <person name="Kono T."/>
            <person name="Mallez S."/>
            <person name="Becker A."/>
            <person name="Gohl D.M."/>
            <person name="Silverstein K.A.T."/>
            <person name="Koren S."/>
            <person name="Bechman K.B."/>
            <person name="Herman A."/>
            <person name="Abrahante J.E."/>
            <person name="Garbe J."/>
        </authorList>
    </citation>
    <scope>NUCLEOTIDE SEQUENCE</scope>
    <source>
        <strain evidence="1">Duluth1</strain>
        <tissue evidence="1">Whole animal</tissue>
    </source>
</reference>
<dbReference type="Gene3D" id="3.80.10.10">
    <property type="entry name" value="Ribonuclease Inhibitor"/>
    <property type="match status" value="1"/>
</dbReference>
<protein>
    <submittedName>
        <fullName evidence="1">Uncharacterized protein</fullName>
    </submittedName>
</protein>
<comment type="caution">
    <text evidence="1">The sequence shown here is derived from an EMBL/GenBank/DDBJ whole genome shotgun (WGS) entry which is preliminary data.</text>
</comment>
<evidence type="ECO:0000313" key="2">
    <source>
        <dbReference type="Proteomes" id="UP000828390"/>
    </source>
</evidence>
<sequence length="397" mass="45218">MIHGYTENIEEKKSRNLLAKKLKEKYQRACQTVLDQFDNDHVNLAEQRLGPEHWKILAIVILGGGRSDDGCCGAGGGGDDDYYCLSRWKITESPEALAENSTLKELDLTNNRINANGMALLMAGLKYNETLEVLKDPKYNETVEVLKHNETVEVLKHYENVEVLKTLDISITRLEVLKDSDSRHKYNETLEVLKDSGIETLEVLKHNETVEVLKTLEVLKHNETVEVLKHNETVEVLKTLEVLKYNETIKVLKHNETVEVLKTLEVLKVGITSVDCRVLVGVLKVGITSVTLDISITRLEVLKDVSVDEDFMAVLERLAAKSHLNVKHGKFTRKVPVKEFRPPKPPPRDPITMIYDYKYERGYRTLDLLMQLDKDNNFIIDRQEFTDGLAVIGLVIM</sequence>
<dbReference type="Proteomes" id="UP000828390">
    <property type="component" value="Unassembled WGS sequence"/>
</dbReference>
<dbReference type="InterPro" id="IPR032675">
    <property type="entry name" value="LRR_dom_sf"/>
</dbReference>
<gene>
    <name evidence="1" type="ORF">DPMN_060363</name>
</gene>
<accession>A0A9D4C5R1</accession>
<dbReference type="SUPFAM" id="SSF52047">
    <property type="entry name" value="RNI-like"/>
    <property type="match status" value="2"/>
</dbReference>
<dbReference type="AlphaFoldDB" id="A0A9D4C5R1"/>
<proteinExistence type="predicted"/>
<name>A0A9D4C5R1_DREPO</name>
<evidence type="ECO:0000313" key="1">
    <source>
        <dbReference type="EMBL" id="KAH3717570.1"/>
    </source>
</evidence>
<organism evidence="1 2">
    <name type="scientific">Dreissena polymorpha</name>
    <name type="common">Zebra mussel</name>
    <name type="synonym">Mytilus polymorpha</name>
    <dbReference type="NCBI Taxonomy" id="45954"/>
    <lineage>
        <taxon>Eukaryota</taxon>
        <taxon>Metazoa</taxon>
        <taxon>Spiralia</taxon>
        <taxon>Lophotrochozoa</taxon>
        <taxon>Mollusca</taxon>
        <taxon>Bivalvia</taxon>
        <taxon>Autobranchia</taxon>
        <taxon>Heteroconchia</taxon>
        <taxon>Euheterodonta</taxon>
        <taxon>Imparidentia</taxon>
        <taxon>Neoheterodontei</taxon>
        <taxon>Myida</taxon>
        <taxon>Dreissenoidea</taxon>
        <taxon>Dreissenidae</taxon>
        <taxon>Dreissena</taxon>
    </lineage>
</organism>
<dbReference type="EMBL" id="JAIWYP010000013">
    <property type="protein sequence ID" value="KAH3717570.1"/>
    <property type="molecule type" value="Genomic_DNA"/>
</dbReference>
<keyword evidence="2" id="KW-1185">Reference proteome</keyword>